<name>A0A1G5IU05_9HYPH</name>
<evidence type="ECO:0000313" key="3">
    <source>
        <dbReference type="Proteomes" id="UP000199569"/>
    </source>
</evidence>
<keyword evidence="3" id="KW-1185">Reference proteome</keyword>
<feature type="signal peptide" evidence="1">
    <location>
        <begin position="1"/>
        <end position="23"/>
    </location>
</feature>
<protein>
    <submittedName>
        <fullName evidence="2">Uncharacterized protein</fullName>
    </submittedName>
</protein>
<feature type="chain" id="PRO_5011729214" evidence="1">
    <location>
        <begin position="24"/>
        <end position="87"/>
    </location>
</feature>
<accession>A0A1G5IU05</accession>
<dbReference type="Proteomes" id="UP000199569">
    <property type="component" value="Unassembled WGS sequence"/>
</dbReference>
<dbReference type="OrthoDB" id="8020623at2"/>
<proteinExistence type="predicted"/>
<organism evidence="2 3">
    <name type="scientific">Microvirga guangxiensis</name>
    <dbReference type="NCBI Taxonomy" id="549386"/>
    <lineage>
        <taxon>Bacteria</taxon>
        <taxon>Pseudomonadati</taxon>
        <taxon>Pseudomonadota</taxon>
        <taxon>Alphaproteobacteria</taxon>
        <taxon>Hyphomicrobiales</taxon>
        <taxon>Methylobacteriaceae</taxon>
        <taxon>Microvirga</taxon>
    </lineage>
</organism>
<evidence type="ECO:0000313" key="2">
    <source>
        <dbReference type="EMBL" id="SCY79552.1"/>
    </source>
</evidence>
<keyword evidence="1" id="KW-0732">Signal</keyword>
<reference evidence="2 3" key="1">
    <citation type="submission" date="2016-10" db="EMBL/GenBank/DDBJ databases">
        <authorList>
            <person name="de Groot N.N."/>
        </authorList>
    </citation>
    <scope>NUCLEOTIDE SEQUENCE [LARGE SCALE GENOMIC DNA]</scope>
    <source>
        <strain evidence="2 3">CGMCC 1.7666</strain>
    </source>
</reference>
<dbReference type="AlphaFoldDB" id="A0A1G5IU05"/>
<dbReference type="RefSeq" id="WP_091134504.1">
    <property type="nucleotide sequence ID" value="NZ_FMVJ01000006.1"/>
</dbReference>
<gene>
    <name evidence="2" type="ORF">SAMN02927923_02313</name>
</gene>
<dbReference type="EMBL" id="FMVJ01000006">
    <property type="protein sequence ID" value="SCY79552.1"/>
    <property type="molecule type" value="Genomic_DNA"/>
</dbReference>
<evidence type="ECO:0000256" key="1">
    <source>
        <dbReference type="SAM" id="SignalP"/>
    </source>
</evidence>
<sequence>MQRVIAYFSIVLMGAAVSGGAFAADGTRSQHQNWMQKLETPGGTLPGSFEVLMQPDGSQLAPAGTTVQHRSWIKKREILDSSPALPL</sequence>
<dbReference type="STRING" id="549386.SAMN02927923_02313"/>